<feature type="region of interest" description="Disordered" evidence="1">
    <location>
        <begin position="1"/>
        <end position="45"/>
    </location>
</feature>
<evidence type="ECO:0000313" key="3">
    <source>
        <dbReference type="EMBL" id="KAF2752982.1"/>
    </source>
</evidence>
<protein>
    <recommendedName>
        <fullName evidence="2">DUF7924 domain-containing protein</fullName>
    </recommendedName>
</protein>
<name>A0A6A6VQV6_9PEZI</name>
<dbReference type="OrthoDB" id="5426775at2759"/>
<accession>A0A6A6VQV6</accession>
<reference evidence="3" key="1">
    <citation type="journal article" date="2020" name="Stud. Mycol.">
        <title>101 Dothideomycetes genomes: a test case for predicting lifestyles and emergence of pathogens.</title>
        <authorList>
            <person name="Haridas S."/>
            <person name="Albert R."/>
            <person name="Binder M."/>
            <person name="Bloem J."/>
            <person name="Labutti K."/>
            <person name="Salamov A."/>
            <person name="Andreopoulos B."/>
            <person name="Baker S."/>
            <person name="Barry K."/>
            <person name="Bills G."/>
            <person name="Bluhm B."/>
            <person name="Cannon C."/>
            <person name="Castanera R."/>
            <person name="Culley D."/>
            <person name="Daum C."/>
            <person name="Ezra D."/>
            <person name="Gonzalez J."/>
            <person name="Henrissat B."/>
            <person name="Kuo A."/>
            <person name="Liang C."/>
            <person name="Lipzen A."/>
            <person name="Lutzoni F."/>
            <person name="Magnuson J."/>
            <person name="Mondo S."/>
            <person name="Nolan M."/>
            <person name="Ohm R."/>
            <person name="Pangilinan J."/>
            <person name="Park H.-J."/>
            <person name="Ramirez L."/>
            <person name="Alfaro M."/>
            <person name="Sun H."/>
            <person name="Tritt A."/>
            <person name="Yoshinaga Y."/>
            <person name="Zwiers L.-H."/>
            <person name="Turgeon B."/>
            <person name="Goodwin S."/>
            <person name="Spatafora J."/>
            <person name="Crous P."/>
            <person name="Grigoriev I."/>
        </authorList>
    </citation>
    <scope>NUCLEOTIDE SEQUENCE</scope>
    <source>
        <strain evidence="3">CBS 121739</strain>
    </source>
</reference>
<dbReference type="InterPro" id="IPR057684">
    <property type="entry name" value="DUF7924"/>
</dbReference>
<dbReference type="GeneID" id="54484007"/>
<feature type="compositionally biased region" description="Basic and acidic residues" evidence="1">
    <location>
        <begin position="1"/>
        <end position="10"/>
    </location>
</feature>
<proteinExistence type="predicted"/>
<dbReference type="Pfam" id="PF25545">
    <property type="entry name" value="DUF7924"/>
    <property type="match status" value="1"/>
</dbReference>
<gene>
    <name evidence="3" type="ORF">EJ05DRAFT_470868</name>
</gene>
<dbReference type="Proteomes" id="UP000799437">
    <property type="component" value="Unassembled WGS sequence"/>
</dbReference>
<keyword evidence="4" id="KW-1185">Reference proteome</keyword>
<dbReference type="PANTHER" id="PTHR42470">
    <property type="entry name" value="VAST DOMAIN-CONTAINING PROTEIN"/>
    <property type="match status" value="1"/>
</dbReference>
<feature type="domain" description="DUF7924" evidence="2">
    <location>
        <begin position="197"/>
        <end position="367"/>
    </location>
</feature>
<feature type="compositionally biased region" description="Polar residues" evidence="1">
    <location>
        <begin position="376"/>
        <end position="393"/>
    </location>
</feature>
<evidence type="ECO:0000259" key="2">
    <source>
        <dbReference type="Pfam" id="PF25545"/>
    </source>
</evidence>
<organism evidence="3 4">
    <name type="scientific">Pseudovirgaria hyperparasitica</name>
    <dbReference type="NCBI Taxonomy" id="470096"/>
    <lineage>
        <taxon>Eukaryota</taxon>
        <taxon>Fungi</taxon>
        <taxon>Dikarya</taxon>
        <taxon>Ascomycota</taxon>
        <taxon>Pezizomycotina</taxon>
        <taxon>Dothideomycetes</taxon>
        <taxon>Dothideomycetes incertae sedis</taxon>
        <taxon>Acrospermales</taxon>
        <taxon>Acrospermaceae</taxon>
        <taxon>Pseudovirgaria</taxon>
    </lineage>
</organism>
<dbReference type="AlphaFoldDB" id="A0A6A6VQV6"/>
<dbReference type="PANTHER" id="PTHR42470:SF1">
    <property type="entry name" value="VAST DOMAIN-CONTAINING PROTEIN"/>
    <property type="match status" value="1"/>
</dbReference>
<dbReference type="EMBL" id="ML996589">
    <property type="protein sequence ID" value="KAF2752982.1"/>
    <property type="molecule type" value="Genomic_DNA"/>
</dbReference>
<sequence>MLPKRARDDGCLASDIPASKRRRASYTSVSARIPSPEPSPSVEPSVSLPLTYSNLRRLAEINGSIAPMPGSPTKSTSSGRSLIQPHQFLKKLNGYGISVDTGKPMPQDLKQFIAGIKENDLGLGSTTPQKVADRHRQLMLLCNEQAGIDLARPYLWIAGEANDRENGYRYLVSKPKNNLARSFLPNALEQTYKDAYGALAQPQPDDALGYVTALEAEYSGIDSAFKNGDEALLDGRKLFLANQLLFPFITAQWKTSQGEGLSYARIQSARDGPTIIRHLHTFYEKACYDTSPVRTCHFSVVCNMFSLEVYVIWREHSECAGGDAYHMEPILRTYLSDEDGVQKYRRVLRNIVEWGRTTRLDDIRLALTNLRVNEDSTSSVSATQSVNTGSSVASLPGQKPEIMVPTPPRDTSDPPKKRKTTA</sequence>
<evidence type="ECO:0000313" key="4">
    <source>
        <dbReference type="Proteomes" id="UP000799437"/>
    </source>
</evidence>
<dbReference type="RefSeq" id="XP_033595433.1">
    <property type="nucleotide sequence ID" value="XM_033742953.1"/>
</dbReference>
<evidence type="ECO:0000256" key="1">
    <source>
        <dbReference type="SAM" id="MobiDB-lite"/>
    </source>
</evidence>
<feature type="region of interest" description="Disordered" evidence="1">
    <location>
        <begin position="376"/>
        <end position="422"/>
    </location>
</feature>